<protein>
    <submittedName>
        <fullName evidence="3">NAD(P)-dependent dehydrogenase, short-chain alcohol dehydrogenase family</fullName>
    </submittedName>
</protein>
<evidence type="ECO:0000313" key="4">
    <source>
        <dbReference type="Proteomes" id="UP000199114"/>
    </source>
</evidence>
<dbReference type="Proteomes" id="UP000199114">
    <property type="component" value="Unassembled WGS sequence"/>
</dbReference>
<dbReference type="PRINTS" id="PR00081">
    <property type="entry name" value="GDHRDH"/>
</dbReference>
<evidence type="ECO:0000256" key="1">
    <source>
        <dbReference type="ARBA" id="ARBA00006484"/>
    </source>
</evidence>
<name>A0A1H9RIA1_9EURY</name>
<accession>A0A1H9RIA1</accession>
<dbReference type="GO" id="GO:0016491">
    <property type="term" value="F:oxidoreductase activity"/>
    <property type="evidence" value="ECO:0007669"/>
    <property type="project" value="UniProtKB-KW"/>
</dbReference>
<dbReference type="EMBL" id="FOFD01000007">
    <property type="protein sequence ID" value="SER72486.1"/>
    <property type="molecule type" value="Genomic_DNA"/>
</dbReference>
<reference evidence="4" key="1">
    <citation type="submission" date="2016-10" db="EMBL/GenBank/DDBJ databases">
        <authorList>
            <person name="Varghese N."/>
            <person name="Submissions S."/>
        </authorList>
    </citation>
    <scope>NUCLEOTIDE SEQUENCE [LARGE SCALE GENOMIC DNA]</scope>
    <source>
        <strain evidence="4">DSM 25055</strain>
    </source>
</reference>
<dbReference type="RefSeq" id="WP_090621872.1">
    <property type="nucleotide sequence ID" value="NZ_FOFD01000007.1"/>
</dbReference>
<gene>
    <name evidence="3" type="ORF">SAMN04489841_4415</name>
</gene>
<dbReference type="InterPro" id="IPR002347">
    <property type="entry name" value="SDR_fam"/>
</dbReference>
<dbReference type="CDD" id="cd05233">
    <property type="entry name" value="SDR_c"/>
    <property type="match status" value="1"/>
</dbReference>
<organism evidence="3 4">
    <name type="scientific">Natrinema salaciae</name>
    <dbReference type="NCBI Taxonomy" id="1186196"/>
    <lineage>
        <taxon>Archaea</taxon>
        <taxon>Methanobacteriati</taxon>
        <taxon>Methanobacteriota</taxon>
        <taxon>Stenosarchaea group</taxon>
        <taxon>Halobacteria</taxon>
        <taxon>Halobacteriales</taxon>
        <taxon>Natrialbaceae</taxon>
        <taxon>Natrinema</taxon>
    </lineage>
</organism>
<keyword evidence="2" id="KW-0560">Oxidoreductase</keyword>
<dbReference type="Gene3D" id="3.40.50.720">
    <property type="entry name" value="NAD(P)-binding Rossmann-like Domain"/>
    <property type="match status" value="1"/>
</dbReference>
<dbReference type="OrthoDB" id="7442at2157"/>
<keyword evidence="4" id="KW-1185">Reference proteome</keyword>
<comment type="similarity">
    <text evidence="1">Belongs to the short-chain dehydrogenases/reductases (SDR) family.</text>
</comment>
<sequence>MRLEDKTAFITGAGSGLGREAAELFAGEGATIVAADVDLEGAEETIDRVEDAGRAGTAVELDVRDADAVHAAVDEAVSTFGLDIMVNNAGVSHQRARIEDIDEGERDRIIDVNVKGVWNGCHAVIPHFKEQGSGAIVNTASLAGVIGAPQLGAYSLSKGAVVNFTRTVAAEVGPAGVRANAVCPGVTDTPMPRKGQTEAEWEATKEEMARHYPLKRLGEPEDIANAMLFLASDDADWITGQALVVDGGFSCT</sequence>
<evidence type="ECO:0000313" key="3">
    <source>
        <dbReference type="EMBL" id="SER72486.1"/>
    </source>
</evidence>
<dbReference type="STRING" id="1186196.SAMN04489841_4415"/>
<dbReference type="SUPFAM" id="SSF51735">
    <property type="entry name" value="NAD(P)-binding Rossmann-fold domains"/>
    <property type="match status" value="1"/>
</dbReference>
<proteinExistence type="inferred from homology"/>
<dbReference type="PRINTS" id="PR00080">
    <property type="entry name" value="SDRFAMILY"/>
</dbReference>
<dbReference type="AlphaFoldDB" id="A0A1H9RIA1"/>
<dbReference type="PANTHER" id="PTHR24321">
    <property type="entry name" value="DEHYDROGENASES, SHORT CHAIN"/>
    <property type="match status" value="1"/>
</dbReference>
<dbReference type="InterPro" id="IPR036291">
    <property type="entry name" value="NAD(P)-bd_dom_sf"/>
</dbReference>
<dbReference type="NCBIfam" id="NF005559">
    <property type="entry name" value="PRK07231.1"/>
    <property type="match status" value="1"/>
</dbReference>
<dbReference type="Pfam" id="PF13561">
    <property type="entry name" value="adh_short_C2"/>
    <property type="match status" value="1"/>
</dbReference>
<dbReference type="PANTHER" id="PTHR24321:SF8">
    <property type="entry name" value="ESTRADIOL 17-BETA-DEHYDROGENASE 8-RELATED"/>
    <property type="match status" value="1"/>
</dbReference>
<evidence type="ECO:0000256" key="2">
    <source>
        <dbReference type="ARBA" id="ARBA00023002"/>
    </source>
</evidence>
<dbReference type="FunFam" id="3.40.50.720:FF:000084">
    <property type="entry name" value="Short-chain dehydrogenase reductase"/>
    <property type="match status" value="1"/>
</dbReference>